<accession>A0A9Y4N636</accession>
<gene>
    <name evidence="4 5 6 7 8 9 10" type="primary">LOC103361875</name>
</gene>
<evidence type="ECO:0000313" key="10">
    <source>
        <dbReference type="RefSeq" id="XP_008286310.1"/>
    </source>
</evidence>
<dbReference type="RefSeq" id="XP_008286304.1">
    <property type="nucleotide sequence ID" value="XM_008288082.1"/>
</dbReference>
<dbReference type="RefSeq" id="XP_008286306.1">
    <property type="nucleotide sequence ID" value="XM_008288084.1"/>
</dbReference>
<evidence type="ECO:0000313" key="5">
    <source>
        <dbReference type="RefSeq" id="XP_008286303.1"/>
    </source>
</evidence>
<organism evidence="3 6">
    <name type="scientific">Stegastes partitus</name>
    <name type="common">bicolor damselfish</name>
    <dbReference type="NCBI Taxonomy" id="144197"/>
    <lineage>
        <taxon>Eukaryota</taxon>
        <taxon>Metazoa</taxon>
        <taxon>Chordata</taxon>
        <taxon>Craniata</taxon>
        <taxon>Vertebrata</taxon>
        <taxon>Euteleostomi</taxon>
        <taxon>Actinopterygii</taxon>
        <taxon>Neopterygii</taxon>
        <taxon>Teleostei</taxon>
        <taxon>Neoteleostei</taxon>
        <taxon>Acanthomorphata</taxon>
        <taxon>Ovalentaria</taxon>
        <taxon>Pomacentridae</taxon>
        <taxon>Stegastes</taxon>
    </lineage>
</organism>
<sequence>MAAFGAEVSGSWFLSPGLVGVFVLLVLLSVFLTSLCSDCNRRSFELRDPKVDRNPSALIRVVKLEDARENPMIDQIQNDEKEFRPEGVTSWKSHQGAPGSQPESRPEEEPEVTFTPWRSHLGAPQSQDSAHIYDTTDWRRSSSDDAPSPAANHSEEPDAAADLNERDNNSVYARVSKKLNVSVSPVRSPEEAKEEEEEPSPPLPDRRTETDGQRDMEDE</sequence>
<dbReference type="RefSeq" id="XP_008286305.1">
    <property type="nucleotide sequence ID" value="XM_008288083.1"/>
</dbReference>
<evidence type="ECO:0000313" key="7">
    <source>
        <dbReference type="RefSeq" id="XP_008286305.1"/>
    </source>
</evidence>
<dbReference type="RefSeq" id="XP_008286310.1">
    <property type="nucleotide sequence ID" value="XM_008288088.1"/>
</dbReference>
<dbReference type="Proteomes" id="UP000694891">
    <property type="component" value="Unplaced"/>
</dbReference>
<dbReference type="AlphaFoldDB" id="A0A9Y4N636"/>
<keyword evidence="3" id="KW-1185">Reference proteome</keyword>
<keyword evidence="2" id="KW-0472">Membrane</keyword>
<evidence type="ECO:0000313" key="4">
    <source>
        <dbReference type="RefSeq" id="XP_008286302.1"/>
    </source>
</evidence>
<dbReference type="RefSeq" id="XP_008286302.1">
    <property type="nucleotide sequence ID" value="XM_008288080.1"/>
</dbReference>
<evidence type="ECO:0000256" key="1">
    <source>
        <dbReference type="SAM" id="MobiDB-lite"/>
    </source>
</evidence>
<evidence type="ECO:0000256" key="2">
    <source>
        <dbReference type="SAM" id="Phobius"/>
    </source>
</evidence>
<dbReference type="GeneID" id="103361875"/>
<proteinExistence type="predicted"/>
<feature type="region of interest" description="Disordered" evidence="1">
    <location>
        <begin position="137"/>
        <end position="219"/>
    </location>
</feature>
<evidence type="ECO:0000313" key="6">
    <source>
        <dbReference type="RefSeq" id="XP_008286304.1"/>
    </source>
</evidence>
<keyword evidence="2" id="KW-1133">Transmembrane helix</keyword>
<feature type="compositionally biased region" description="Basic and acidic residues" evidence="1">
    <location>
        <begin position="204"/>
        <end position="219"/>
    </location>
</feature>
<name>A0A9Y4N636_9TELE</name>
<reference evidence="4 5" key="1">
    <citation type="submission" date="2025-04" db="UniProtKB">
        <authorList>
            <consortium name="RefSeq"/>
        </authorList>
    </citation>
    <scope>IDENTIFICATION</scope>
</reference>
<feature type="region of interest" description="Disordered" evidence="1">
    <location>
        <begin position="70"/>
        <end position="113"/>
    </location>
</feature>
<evidence type="ECO:0000313" key="3">
    <source>
        <dbReference type="Proteomes" id="UP000694891"/>
    </source>
</evidence>
<evidence type="ECO:0000313" key="9">
    <source>
        <dbReference type="RefSeq" id="XP_008286307.1"/>
    </source>
</evidence>
<dbReference type="RefSeq" id="XP_008286307.1">
    <property type="nucleotide sequence ID" value="XM_008288085.1"/>
</dbReference>
<dbReference type="RefSeq" id="XP_008286303.1">
    <property type="nucleotide sequence ID" value="XM_008288081.1"/>
</dbReference>
<keyword evidence="2" id="KW-0812">Transmembrane</keyword>
<protein>
    <submittedName>
        <fullName evidence="4 5">Uncharacterized protein LOC103361875</fullName>
    </submittedName>
</protein>
<evidence type="ECO:0000313" key="8">
    <source>
        <dbReference type="RefSeq" id="XP_008286306.1"/>
    </source>
</evidence>
<feature type="transmembrane region" description="Helical" evidence="2">
    <location>
        <begin position="12"/>
        <end position="37"/>
    </location>
</feature>